<dbReference type="GO" id="GO:0009279">
    <property type="term" value="C:cell outer membrane"/>
    <property type="evidence" value="ECO:0007669"/>
    <property type="project" value="UniProtKB-SubCell"/>
</dbReference>
<evidence type="ECO:0000256" key="5">
    <source>
        <dbReference type="ARBA" id="ARBA00022729"/>
    </source>
</evidence>
<keyword evidence="7 8" id="KW-0998">Cell outer membrane</keyword>
<sequence length="1031" mass="116527">MKKKINLLFVKLCLLFFCFSIVTIVFPAFSQQISISGKVISSQENTPLPGVSVRIEGAQIGTITDQNGEFNLHANVGSILIISYLGYIPQKVKITSDQQQHLLIQLNQDITSLNPVVVVGYSTEKKENLTGSVSVLDMSTKENQPITNVSNALHGMPGLFVNLSNSMPGVDRATIRIRGIGTLNDNDPLVLVDGIEYSMDELNPNDIESITVLKDASAAIYGSRAANGVILVTTKSGRGKSHVNYNYYYGIQKPTYLPDAIWDPIEYMKLMNQAAINEGKGTPYFTDEEIQQYLQGMKTDPFDYPANNWFDIALRNGIIRKHDLSFSANSDKFQYRLSLGYLNRHGIIFGPCNDERKYSLGLNSSVHITPRLEVGLTLDGYYRYYTEPSYTTDNFWNYLMRTLPIMPDTLKDGSYGYPWLRVPGRNNWEHPRMIAYEGYYRKYVQRFLSTFFSNYQLPWNITYHLKFGIDKYDGLLKIFIPQMIKKQALTGVVMNWNSPSTAPRSENDDYNTLNVHFYNTLDWQHTFGNHYLSALLGSSFDSYDDESFMAQMTGYLDNTLDALIAGTTFLNISGDKTRDVLASYFGRVNYNYSGKYLFEVIFRYDGSSRFAPGHRWGFFPGISAGWRIDKENFFSSLSQTINLLKIRSSFGVLGNQAVPLYSYLNTVTLGHDYSFGGPNGVLASGAAVTTYSDPNISWETTRDYDFGVDIDLLQNRIGFTIDFYKKRTTGILRQVILPDQVGNLTGPQENIGSMDNTGYEITAIHRNNFGGFHYELNGNISYNKNKVIDLNGQILYNYNTNLSTITMAGHPIDAFYLLDAIGIFQSDDEVSKSAYQSADTKAGYIKYRDVNGDGIINGDDRIIIDESSVIPKYTYAFGFNLGYNGFELSAYFQGVAGIKVYPTANLAFPLNNGANATWEWVTDSWSPDRPNAKLPIITESNYGSKINFQPSTFWLRDGSYLRLKNIQLSYALPSKLISRINISKFILFLNAENWFTISRFKEFDPETTVNVSTLYHYPMLKTFTGGFNITF</sequence>
<dbReference type="STRING" id="1393122.SAMN05660895_0184"/>
<feature type="domain" description="TonB-dependent receptor plug" evidence="9">
    <location>
        <begin position="126"/>
        <end position="229"/>
    </location>
</feature>
<evidence type="ECO:0000256" key="4">
    <source>
        <dbReference type="ARBA" id="ARBA00022692"/>
    </source>
</evidence>
<keyword evidence="4 8" id="KW-0812">Transmembrane</keyword>
<dbReference type="NCBIfam" id="TIGR04057">
    <property type="entry name" value="SusC_RagA_signa"/>
    <property type="match status" value="1"/>
</dbReference>
<dbReference type="Gene3D" id="2.40.170.20">
    <property type="entry name" value="TonB-dependent receptor, beta-barrel domain"/>
    <property type="match status" value="1"/>
</dbReference>
<keyword evidence="5" id="KW-0732">Signal</keyword>
<dbReference type="RefSeq" id="WP_092456429.1">
    <property type="nucleotide sequence ID" value="NZ_FPCJ01000001.1"/>
</dbReference>
<keyword evidence="2 8" id="KW-0813">Transport</keyword>
<accession>A0A1I7MZA7</accession>
<dbReference type="NCBIfam" id="TIGR04056">
    <property type="entry name" value="OMP_RagA_SusC"/>
    <property type="match status" value="1"/>
</dbReference>
<dbReference type="PANTHER" id="PTHR30069:SF29">
    <property type="entry name" value="HEMOGLOBIN AND HEMOGLOBIN-HAPTOGLOBIN-BINDING PROTEIN 1-RELATED"/>
    <property type="match status" value="1"/>
</dbReference>
<dbReference type="SUPFAM" id="SSF49464">
    <property type="entry name" value="Carboxypeptidase regulatory domain-like"/>
    <property type="match status" value="1"/>
</dbReference>
<keyword evidence="6 8" id="KW-0472">Membrane</keyword>
<name>A0A1I7MZA7_9BACT</name>
<evidence type="ECO:0000256" key="2">
    <source>
        <dbReference type="ARBA" id="ARBA00022448"/>
    </source>
</evidence>
<comment type="subcellular location">
    <subcellularLocation>
        <location evidence="1 8">Cell outer membrane</location>
        <topology evidence="1 8">Multi-pass membrane protein</topology>
    </subcellularLocation>
</comment>
<evidence type="ECO:0000256" key="3">
    <source>
        <dbReference type="ARBA" id="ARBA00022452"/>
    </source>
</evidence>
<keyword evidence="3 8" id="KW-1134">Transmembrane beta strand</keyword>
<dbReference type="InterPro" id="IPR023996">
    <property type="entry name" value="TonB-dep_OMP_SusC/RagA"/>
</dbReference>
<proteinExistence type="inferred from homology"/>
<dbReference type="InterPro" id="IPR012910">
    <property type="entry name" value="Plug_dom"/>
</dbReference>
<reference evidence="11" key="1">
    <citation type="submission" date="2016-10" db="EMBL/GenBank/DDBJ databases">
        <authorList>
            <person name="Varghese N."/>
            <person name="Submissions S."/>
        </authorList>
    </citation>
    <scope>NUCLEOTIDE SEQUENCE [LARGE SCALE GENOMIC DNA]</scope>
    <source>
        <strain evidence="11">DSM 14807</strain>
    </source>
</reference>
<evidence type="ECO:0000256" key="7">
    <source>
        <dbReference type="ARBA" id="ARBA00023237"/>
    </source>
</evidence>
<dbReference type="Proteomes" id="UP000199537">
    <property type="component" value="Unassembled WGS sequence"/>
</dbReference>
<dbReference type="OrthoDB" id="899266at2"/>
<gene>
    <name evidence="10" type="ORF">SAMN05660895_0184</name>
</gene>
<dbReference type="Pfam" id="PF07715">
    <property type="entry name" value="Plug"/>
    <property type="match status" value="1"/>
</dbReference>
<dbReference type="GO" id="GO:0044718">
    <property type="term" value="P:siderophore transmembrane transport"/>
    <property type="evidence" value="ECO:0007669"/>
    <property type="project" value="TreeGrafter"/>
</dbReference>
<dbReference type="InterPro" id="IPR037066">
    <property type="entry name" value="Plug_dom_sf"/>
</dbReference>
<dbReference type="GO" id="GO:0015344">
    <property type="term" value="F:siderophore uptake transmembrane transporter activity"/>
    <property type="evidence" value="ECO:0007669"/>
    <property type="project" value="TreeGrafter"/>
</dbReference>
<dbReference type="PROSITE" id="PS52016">
    <property type="entry name" value="TONB_DEPENDENT_REC_3"/>
    <property type="match status" value="1"/>
</dbReference>
<comment type="similarity">
    <text evidence="8">Belongs to the TonB-dependent receptor family.</text>
</comment>
<dbReference type="SUPFAM" id="SSF56935">
    <property type="entry name" value="Porins"/>
    <property type="match status" value="1"/>
</dbReference>
<dbReference type="InterPro" id="IPR008969">
    <property type="entry name" value="CarboxyPept-like_regulatory"/>
</dbReference>
<dbReference type="Gene3D" id="2.60.40.1120">
    <property type="entry name" value="Carboxypeptidase-like, regulatory domain"/>
    <property type="match status" value="1"/>
</dbReference>
<evidence type="ECO:0000256" key="1">
    <source>
        <dbReference type="ARBA" id="ARBA00004571"/>
    </source>
</evidence>
<evidence type="ECO:0000313" key="10">
    <source>
        <dbReference type="EMBL" id="SFV27770.1"/>
    </source>
</evidence>
<evidence type="ECO:0000259" key="9">
    <source>
        <dbReference type="Pfam" id="PF07715"/>
    </source>
</evidence>
<dbReference type="Pfam" id="PF13715">
    <property type="entry name" value="CarbopepD_reg_2"/>
    <property type="match status" value="1"/>
</dbReference>
<dbReference type="InterPro" id="IPR036942">
    <property type="entry name" value="Beta-barrel_TonB_sf"/>
</dbReference>
<evidence type="ECO:0000256" key="8">
    <source>
        <dbReference type="PROSITE-ProRule" id="PRU01360"/>
    </source>
</evidence>
<evidence type="ECO:0000313" key="11">
    <source>
        <dbReference type="Proteomes" id="UP000199537"/>
    </source>
</evidence>
<dbReference type="Gene3D" id="2.170.130.10">
    <property type="entry name" value="TonB-dependent receptor, plug domain"/>
    <property type="match status" value="1"/>
</dbReference>
<dbReference type="AlphaFoldDB" id="A0A1I7MZA7"/>
<dbReference type="EMBL" id="FPCJ01000001">
    <property type="protein sequence ID" value="SFV27770.1"/>
    <property type="molecule type" value="Genomic_DNA"/>
</dbReference>
<dbReference type="InterPro" id="IPR039426">
    <property type="entry name" value="TonB-dep_rcpt-like"/>
</dbReference>
<organism evidence="10 11">
    <name type="scientific">Thermoflavifilum thermophilum</name>
    <dbReference type="NCBI Taxonomy" id="1393122"/>
    <lineage>
        <taxon>Bacteria</taxon>
        <taxon>Pseudomonadati</taxon>
        <taxon>Bacteroidota</taxon>
        <taxon>Chitinophagia</taxon>
        <taxon>Chitinophagales</taxon>
        <taxon>Chitinophagaceae</taxon>
        <taxon>Thermoflavifilum</taxon>
    </lineage>
</organism>
<dbReference type="PANTHER" id="PTHR30069">
    <property type="entry name" value="TONB-DEPENDENT OUTER MEMBRANE RECEPTOR"/>
    <property type="match status" value="1"/>
</dbReference>
<evidence type="ECO:0000256" key="6">
    <source>
        <dbReference type="ARBA" id="ARBA00023136"/>
    </source>
</evidence>
<keyword evidence="11" id="KW-1185">Reference proteome</keyword>
<dbReference type="InterPro" id="IPR023997">
    <property type="entry name" value="TonB-dep_OMP_SusC/RagA_CS"/>
</dbReference>
<protein>
    <submittedName>
        <fullName evidence="10">TonB-linked outer membrane protein, SusC/RagA family</fullName>
    </submittedName>
</protein>